<feature type="transmembrane region" description="Helical" evidence="7">
    <location>
        <begin position="126"/>
        <end position="144"/>
    </location>
</feature>
<feature type="transmembrane region" description="Helical" evidence="7">
    <location>
        <begin position="21"/>
        <end position="45"/>
    </location>
</feature>
<feature type="transmembrane region" description="Helical" evidence="7">
    <location>
        <begin position="444"/>
        <end position="465"/>
    </location>
</feature>
<feature type="transmembrane region" description="Helical" evidence="7">
    <location>
        <begin position="485"/>
        <end position="506"/>
    </location>
</feature>
<feature type="transmembrane region" description="Helical" evidence="7">
    <location>
        <begin position="193"/>
        <end position="214"/>
    </location>
</feature>
<keyword evidence="3 7" id="KW-0812">Transmembrane</keyword>
<dbReference type="Pfam" id="PF00854">
    <property type="entry name" value="PTR2"/>
    <property type="match status" value="1"/>
</dbReference>
<protein>
    <submittedName>
        <fullName evidence="8">Protein NRT1/ PTR FAMILY 2.7-like isoform X1</fullName>
    </submittedName>
</protein>
<feature type="transmembrane region" description="Helical" evidence="7">
    <location>
        <begin position="83"/>
        <end position="106"/>
    </location>
</feature>
<evidence type="ECO:0000256" key="5">
    <source>
        <dbReference type="ARBA" id="ARBA00023136"/>
    </source>
</evidence>
<dbReference type="PANTHER" id="PTHR11654">
    <property type="entry name" value="OLIGOPEPTIDE TRANSPORTER-RELATED"/>
    <property type="match status" value="1"/>
</dbReference>
<dbReference type="GO" id="GO:0016020">
    <property type="term" value="C:membrane"/>
    <property type="evidence" value="ECO:0007669"/>
    <property type="project" value="UniProtKB-SubCell"/>
</dbReference>
<keyword evidence="4 7" id="KW-1133">Transmembrane helix</keyword>
<dbReference type="AlphaFoldDB" id="A0AAX6F977"/>
<feature type="region of interest" description="Disordered" evidence="6">
    <location>
        <begin position="246"/>
        <end position="285"/>
    </location>
</feature>
<evidence type="ECO:0000256" key="6">
    <source>
        <dbReference type="SAM" id="MobiDB-lite"/>
    </source>
</evidence>
<dbReference type="InterPro" id="IPR000109">
    <property type="entry name" value="POT_fam"/>
</dbReference>
<comment type="similarity">
    <text evidence="2">Belongs to the major facilitator superfamily. Proton-dependent oligopeptide transporter (POT/PTR) (TC 2.A.17) family.</text>
</comment>
<evidence type="ECO:0000256" key="2">
    <source>
        <dbReference type="ARBA" id="ARBA00005982"/>
    </source>
</evidence>
<sequence length="514" mass="55504">MDETLTPCKVQKQGGWRTFPYVIGGVSGVLMGTQGVTSNLLVYLIEQFNMRSIDATQIVSFVNGCSQLAPIVGAIVADAVGCFPILSASMAACFLSILLFMATAAIPSLSPAPCTLGVCEAPSGGQLAVLYLAITLLVVGVGGNRLNSSTFGAKQMDSGDEQATFFNWFTVAMYASLIVGTTALVYVEDNMGWVFGFGICAALCAVGLFMFHLGKNYYRHSECRENPFMTLLRSLVRRIGKKSPKSRESVDDYERLEDGTGETKLQTSTPSPCESSLVVDDERSTETEEEEVLSSIVGLLPLMASIICTSLACSIQGSLATLQAMAMDRHLGPGFSIPAASTPIFTMAAAVVCIPLLEGIVLRRWHVTPLQRIGASHFLTFVSLAGTAVVESRRLASAPEGGAMSVLWMVPPLVLVGLGEALYFPAQLVFYFQEFPESLRSSSAGMTALMTGIGCYLSTTAITLIQRFTDWWRDDIDESRFDNVYWMLAAVVLLNFGYFLICAVRYKSKGKAKI</sequence>
<dbReference type="SUPFAM" id="SSF103473">
    <property type="entry name" value="MFS general substrate transporter"/>
    <property type="match status" value="1"/>
</dbReference>
<proteinExistence type="inferred from homology"/>
<dbReference type="EMBL" id="JANAVB010031019">
    <property type="protein sequence ID" value="KAJ6812485.1"/>
    <property type="molecule type" value="Genomic_DNA"/>
</dbReference>
<gene>
    <name evidence="8" type="ORF">M6B38_147775</name>
</gene>
<feature type="transmembrane region" description="Helical" evidence="7">
    <location>
        <begin position="165"/>
        <end position="187"/>
    </location>
</feature>
<evidence type="ECO:0000313" key="9">
    <source>
        <dbReference type="Proteomes" id="UP001140949"/>
    </source>
</evidence>
<feature type="transmembrane region" description="Helical" evidence="7">
    <location>
        <begin position="292"/>
        <end position="317"/>
    </location>
</feature>
<evidence type="ECO:0000256" key="1">
    <source>
        <dbReference type="ARBA" id="ARBA00004141"/>
    </source>
</evidence>
<reference evidence="8" key="1">
    <citation type="journal article" date="2023" name="GigaByte">
        <title>Genome assembly of the bearded iris, Iris pallida Lam.</title>
        <authorList>
            <person name="Bruccoleri R.E."/>
            <person name="Oakeley E.J."/>
            <person name="Faust A.M.E."/>
            <person name="Altorfer M."/>
            <person name="Dessus-Babus S."/>
            <person name="Burckhardt D."/>
            <person name="Oertli M."/>
            <person name="Naumann U."/>
            <person name="Petersen F."/>
            <person name="Wong J."/>
        </authorList>
    </citation>
    <scope>NUCLEOTIDE SEQUENCE</scope>
    <source>
        <strain evidence="8">GSM-AAB239-AS_SAM_17_03QT</strain>
    </source>
</reference>
<organism evidence="8 9">
    <name type="scientific">Iris pallida</name>
    <name type="common">Sweet iris</name>
    <dbReference type="NCBI Taxonomy" id="29817"/>
    <lineage>
        <taxon>Eukaryota</taxon>
        <taxon>Viridiplantae</taxon>
        <taxon>Streptophyta</taxon>
        <taxon>Embryophyta</taxon>
        <taxon>Tracheophyta</taxon>
        <taxon>Spermatophyta</taxon>
        <taxon>Magnoliopsida</taxon>
        <taxon>Liliopsida</taxon>
        <taxon>Asparagales</taxon>
        <taxon>Iridaceae</taxon>
        <taxon>Iridoideae</taxon>
        <taxon>Irideae</taxon>
        <taxon>Iris</taxon>
    </lineage>
</organism>
<feature type="transmembrane region" description="Helical" evidence="7">
    <location>
        <begin position="57"/>
        <end position="76"/>
    </location>
</feature>
<feature type="compositionally biased region" description="Basic and acidic residues" evidence="6">
    <location>
        <begin position="246"/>
        <end position="258"/>
    </location>
</feature>
<keyword evidence="9" id="KW-1185">Reference proteome</keyword>
<dbReference type="GO" id="GO:0022857">
    <property type="term" value="F:transmembrane transporter activity"/>
    <property type="evidence" value="ECO:0007669"/>
    <property type="project" value="InterPro"/>
</dbReference>
<reference evidence="8" key="2">
    <citation type="submission" date="2023-04" db="EMBL/GenBank/DDBJ databases">
        <authorList>
            <person name="Bruccoleri R.E."/>
            <person name="Oakeley E.J."/>
            <person name="Faust A.-M."/>
            <person name="Dessus-Babus S."/>
            <person name="Altorfer M."/>
            <person name="Burckhardt D."/>
            <person name="Oertli M."/>
            <person name="Naumann U."/>
            <person name="Petersen F."/>
            <person name="Wong J."/>
        </authorList>
    </citation>
    <scope>NUCLEOTIDE SEQUENCE</scope>
    <source>
        <strain evidence="8">GSM-AAB239-AS_SAM_17_03QT</strain>
        <tissue evidence="8">Leaf</tissue>
    </source>
</reference>
<evidence type="ECO:0000256" key="3">
    <source>
        <dbReference type="ARBA" id="ARBA00022692"/>
    </source>
</evidence>
<evidence type="ECO:0000313" key="8">
    <source>
        <dbReference type="EMBL" id="KAJ6812485.1"/>
    </source>
</evidence>
<feature type="transmembrane region" description="Helical" evidence="7">
    <location>
        <begin position="410"/>
        <end position="432"/>
    </location>
</feature>
<accession>A0AAX6F977</accession>
<feature type="compositionally biased region" description="Polar residues" evidence="6">
    <location>
        <begin position="263"/>
        <end position="274"/>
    </location>
</feature>
<comment type="caution">
    <text evidence="8">The sequence shown here is derived from an EMBL/GenBank/DDBJ whole genome shotgun (WGS) entry which is preliminary data.</text>
</comment>
<dbReference type="Gene3D" id="1.20.1250.20">
    <property type="entry name" value="MFS general substrate transporter like domains"/>
    <property type="match status" value="1"/>
</dbReference>
<feature type="transmembrane region" description="Helical" evidence="7">
    <location>
        <begin position="337"/>
        <end position="361"/>
    </location>
</feature>
<dbReference type="InterPro" id="IPR036259">
    <property type="entry name" value="MFS_trans_sf"/>
</dbReference>
<keyword evidence="5 7" id="KW-0472">Membrane</keyword>
<comment type="subcellular location">
    <subcellularLocation>
        <location evidence="1">Membrane</location>
        <topology evidence="1">Multi-pass membrane protein</topology>
    </subcellularLocation>
</comment>
<evidence type="ECO:0000256" key="7">
    <source>
        <dbReference type="SAM" id="Phobius"/>
    </source>
</evidence>
<dbReference type="Proteomes" id="UP001140949">
    <property type="component" value="Unassembled WGS sequence"/>
</dbReference>
<feature type="transmembrane region" description="Helical" evidence="7">
    <location>
        <begin position="373"/>
        <end position="390"/>
    </location>
</feature>
<evidence type="ECO:0000256" key="4">
    <source>
        <dbReference type="ARBA" id="ARBA00022989"/>
    </source>
</evidence>
<name>A0AAX6F977_IRIPA</name>